<protein>
    <submittedName>
        <fullName evidence="1">Uncharacterized protein</fullName>
    </submittedName>
</protein>
<keyword evidence="2" id="KW-1185">Reference proteome</keyword>
<dbReference type="AlphaFoldDB" id="A0A182KID7"/>
<dbReference type="Proteomes" id="UP000075881">
    <property type="component" value="Unassembled WGS sequence"/>
</dbReference>
<name>A0A182KID7_9DIPT</name>
<evidence type="ECO:0000313" key="2">
    <source>
        <dbReference type="Proteomes" id="UP000075881"/>
    </source>
</evidence>
<dbReference type="VEuPathDB" id="VectorBase:ACHR014221"/>
<proteinExistence type="predicted"/>
<organism evidence="1 2">
    <name type="scientific">Anopheles christyi</name>
    <dbReference type="NCBI Taxonomy" id="43041"/>
    <lineage>
        <taxon>Eukaryota</taxon>
        <taxon>Metazoa</taxon>
        <taxon>Ecdysozoa</taxon>
        <taxon>Arthropoda</taxon>
        <taxon>Hexapoda</taxon>
        <taxon>Insecta</taxon>
        <taxon>Pterygota</taxon>
        <taxon>Neoptera</taxon>
        <taxon>Endopterygota</taxon>
        <taxon>Diptera</taxon>
        <taxon>Nematocera</taxon>
        <taxon>Culicoidea</taxon>
        <taxon>Culicidae</taxon>
        <taxon>Anophelinae</taxon>
        <taxon>Anopheles</taxon>
    </lineage>
</organism>
<evidence type="ECO:0000313" key="1">
    <source>
        <dbReference type="EnsemblMetazoa" id="ACHR014221-PA"/>
    </source>
</evidence>
<dbReference type="EnsemblMetazoa" id="ACHR014221-RA">
    <property type="protein sequence ID" value="ACHR014221-PA"/>
    <property type="gene ID" value="ACHR014221"/>
</dbReference>
<reference evidence="1" key="2">
    <citation type="submission" date="2020-05" db="UniProtKB">
        <authorList>
            <consortium name="EnsemblMetazoa"/>
        </authorList>
    </citation>
    <scope>IDENTIFICATION</scope>
    <source>
        <strain evidence="1">ACHKN1017</strain>
    </source>
</reference>
<sequence length="93" mass="10659">MIAFFTSVLVRTSSLFDALYTTSMIRDLRAIPSDPQAKLPESRRRARNFLLPPRVRTKWTRVPPILVLAAGRPNSYFLFLRMAAFLPPVARLL</sequence>
<accession>A0A182KID7</accession>
<reference evidence="2" key="1">
    <citation type="submission" date="2013-03" db="EMBL/GenBank/DDBJ databases">
        <title>The Genome Sequence of Anopheles christyi ACHKN1017.</title>
        <authorList>
            <consortium name="The Broad Institute Genomics Platform"/>
            <person name="Neafsey D.E."/>
            <person name="Besansky N."/>
            <person name="Walker B."/>
            <person name="Young S.K."/>
            <person name="Zeng Q."/>
            <person name="Gargeya S."/>
            <person name="Fitzgerald M."/>
            <person name="Haas B."/>
            <person name="Abouelleil A."/>
            <person name="Allen A.W."/>
            <person name="Alvarado L."/>
            <person name="Arachchi H.M."/>
            <person name="Berlin A.M."/>
            <person name="Chapman S.B."/>
            <person name="Gainer-Dewar J."/>
            <person name="Goldberg J."/>
            <person name="Griggs A."/>
            <person name="Gujja S."/>
            <person name="Hansen M."/>
            <person name="Howarth C."/>
            <person name="Imamovic A."/>
            <person name="Ireland A."/>
            <person name="Larimer J."/>
            <person name="McCowan C."/>
            <person name="Murphy C."/>
            <person name="Pearson M."/>
            <person name="Poon T.W."/>
            <person name="Priest M."/>
            <person name="Roberts A."/>
            <person name="Saif S."/>
            <person name="Shea T."/>
            <person name="Sisk P."/>
            <person name="Sykes S."/>
            <person name="Wortman J."/>
            <person name="Nusbaum C."/>
            <person name="Birren B."/>
        </authorList>
    </citation>
    <scope>NUCLEOTIDE SEQUENCE [LARGE SCALE GENOMIC DNA]</scope>
    <source>
        <strain evidence="2">ACHKN1017</strain>
    </source>
</reference>